<reference evidence="1" key="1">
    <citation type="submission" date="2018-05" db="EMBL/GenBank/DDBJ databases">
        <authorList>
            <person name="Lanie J.A."/>
            <person name="Ng W.-L."/>
            <person name="Kazmierczak K.M."/>
            <person name="Andrzejewski T.M."/>
            <person name="Davidsen T.M."/>
            <person name="Wayne K.J."/>
            <person name="Tettelin H."/>
            <person name="Glass J.I."/>
            <person name="Rusch D."/>
            <person name="Podicherti R."/>
            <person name="Tsui H.-C.T."/>
            <person name="Winkler M.E."/>
        </authorList>
    </citation>
    <scope>NUCLEOTIDE SEQUENCE</scope>
</reference>
<dbReference type="AlphaFoldDB" id="A0A382LCZ1"/>
<sequence length="64" mass="7541">MDELYEEFEKLTMNHEPFMAAGIMMAQAMKIYKAMLSEDEFKLMTEHILESRDIIQTPDKPTLN</sequence>
<evidence type="ECO:0000313" key="1">
    <source>
        <dbReference type="EMBL" id="SVC34536.1"/>
    </source>
</evidence>
<accession>A0A382LCZ1</accession>
<proteinExistence type="predicted"/>
<protein>
    <submittedName>
        <fullName evidence="1">Uncharacterized protein</fullName>
    </submittedName>
</protein>
<name>A0A382LCZ1_9ZZZZ</name>
<organism evidence="1">
    <name type="scientific">marine metagenome</name>
    <dbReference type="NCBI Taxonomy" id="408172"/>
    <lineage>
        <taxon>unclassified sequences</taxon>
        <taxon>metagenomes</taxon>
        <taxon>ecological metagenomes</taxon>
    </lineage>
</organism>
<gene>
    <name evidence="1" type="ORF">METZ01_LOCUS287390</name>
</gene>
<dbReference type="EMBL" id="UINC01086250">
    <property type="protein sequence ID" value="SVC34536.1"/>
    <property type="molecule type" value="Genomic_DNA"/>
</dbReference>